<dbReference type="GO" id="GO:0048678">
    <property type="term" value="P:response to axon injury"/>
    <property type="evidence" value="ECO:0007669"/>
    <property type="project" value="TreeGrafter"/>
</dbReference>
<evidence type="ECO:0008006" key="6">
    <source>
        <dbReference type="Google" id="ProtNLM"/>
    </source>
</evidence>
<dbReference type="GeneID" id="110246291"/>
<dbReference type="Pfam" id="PF02493">
    <property type="entry name" value="MORN"/>
    <property type="match status" value="5"/>
</dbReference>
<dbReference type="Gene3D" id="2.20.110.10">
    <property type="entry name" value="Histone H3 K4-specific methyltransferase SET7/9 N-terminal domain"/>
    <property type="match status" value="2"/>
</dbReference>
<name>A0A913XRY1_EXADI</name>
<reference evidence="4" key="1">
    <citation type="submission" date="2022-11" db="UniProtKB">
        <authorList>
            <consortium name="EnsemblMetazoa"/>
        </authorList>
    </citation>
    <scope>IDENTIFICATION</scope>
</reference>
<evidence type="ECO:0000313" key="4">
    <source>
        <dbReference type="EnsemblMetazoa" id="XP_020908280.1"/>
    </source>
</evidence>
<dbReference type="OMA" id="FTRCDGM"/>
<dbReference type="InterPro" id="IPR003409">
    <property type="entry name" value="MORN"/>
</dbReference>
<dbReference type="Proteomes" id="UP000887567">
    <property type="component" value="Unplaced"/>
</dbReference>
<dbReference type="RefSeq" id="XP_020908280.1">
    <property type="nucleotide sequence ID" value="XM_021052621.2"/>
</dbReference>
<dbReference type="OrthoDB" id="406044at2759"/>
<proteinExistence type="predicted"/>
<evidence type="ECO:0000256" key="1">
    <source>
        <dbReference type="ARBA" id="ARBA00004316"/>
    </source>
</evidence>
<dbReference type="KEGG" id="epa:110246291"/>
<keyword evidence="3" id="KW-0966">Cell projection</keyword>
<evidence type="ECO:0000256" key="2">
    <source>
        <dbReference type="ARBA" id="ARBA00022737"/>
    </source>
</evidence>
<comment type="subcellular location">
    <subcellularLocation>
        <location evidence="1">Cell projection</location>
    </subcellularLocation>
</comment>
<evidence type="ECO:0000313" key="5">
    <source>
        <dbReference type="Proteomes" id="UP000887567"/>
    </source>
</evidence>
<accession>A0A913XRY1</accession>
<keyword evidence="5" id="KW-1185">Reference proteome</keyword>
<protein>
    <recommendedName>
        <fullName evidence="6">MORN repeat-containing protein 4</fullName>
    </recommendedName>
</protein>
<dbReference type="InterPro" id="IPR052315">
    <property type="entry name" value="MORN4"/>
</dbReference>
<organism evidence="4 5">
    <name type="scientific">Exaiptasia diaphana</name>
    <name type="common">Tropical sea anemone</name>
    <name type="synonym">Aiptasia pulchella</name>
    <dbReference type="NCBI Taxonomy" id="2652724"/>
    <lineage>
        <taxon>Eukaryota</taxon>
        <taxon>Metazoa</taxon>
        <taxon>Cnidaria</taxon>
        <taxon>Anthozoa</taxon>
        <taxon>Hexacorallia</taxon>
        <taxon>Actiniaria</taxon>
        <taxon>Aiptasiidae</taxon>
        <taxon>Exaiptasia</taxon>
    </lineage>
</organism>
<dbReference type="EnsemblMetazoa" id="XM_021052621.2">
    <property type="protein sequence ID" value="XP_020908280.1"/>
    <property type="gene ID" value="LOC110246291"/>
</dbReference>
<evidence type="ECO:0000256" key="3">
    <source>
        <dbReference type="ARBA" id="ARBA00023273"/>
    </source>
</evidence>
<keyword evidence="2" id="KW-0677">Repeat</keyword>
<dbReference type="AlphaFoldDB" id="A0A913XRY1"/>
<sequence length="162" mass="17861">MSLGGYWKRYTYPNGDTYEGEWNKDGRKHGEGMLVLTDGTKFVGHFTDGFCEGIGLLKFPDGTSYAGYFAKGKYHGVGTFSRVDGMKYEGDFANGRVEGLGIITFPDNTNGRPKQEGYFMGTELVNNNNATDSILKAREATKKAADTARSVVSKTAWMGQRH</sequence>
<dbReference type="SUPFAM" id="SSF82185">
    <property type="entry name" value="Histone H3 K4-specific methyltransferase SET7/9 N-terminal domain"/>
    <property type="match status" value="1"/>
</dbReference>
<dbReference type="SMART" id="SM00698">
    <property type="entry name" value="MORN"/>
    <property type="match status" value="4"/>
</dbReference>
<dbReference type="GO" id="GO:0042995">
    <property type="term" value="C:cell projection"/>
    <property type="evidence" value="ECO:0007669"/>
    <property type="project" value="UniProtKB-SubCell"/>
</dbReference>
<dbReference type="PANTHER" id="PTHR46614:SF1">
    <property type="entry name" value="MORN REPEAT-CONTAINING PROTEIN 4"/>
    <property type="match status" value="1"/>
</dbReference>
<dbReference type="PANTHER" id="PTHR46614">
    <property type="entry name" value="MORN REPEAT-CONTAINING PROTEIN 4"/>
    <property type="match status" value="1"/>
</dbReference>